<evidence type="ECO:0000313" key="4">
    <source>
        <dbReference type="EMBL" id="PSS27594.1"/>
    </source>
</evidence>
<feature type="coiled-coil region" evidence="1">
    <location>
        <begin position="477"/>
        <end position="504"/>
    </location>
</feature>
<feature type="region of interest" description="Disordered" evidence="2">
    <location>
        <begin position="534"/>
        <end position="568"/>
    </location>
</feature>
<feature type="domain" description="Up-regulated during septation protein 1" evidence="3">
    <location>
        <begin position="396"/>
        <end position="515"/>
    </location>
</feature>
<dbReference type="Proteomes" id="UP000241818">
    <property type="component" value="Unassembled WGS sequence"/>
</dbReference>
<feature type="compositionally biased region" description="Polar residues" evidence="2">
    <location>
        <begin position="310"/>
        <end position="333"/>
    </location>
</feature>
<feature type="region of interest" description="Disordered" evidence="2">
    <location>
        <begin position="140"/>
        <end position="371"/>
    </location>
</feature>
<evidence type="ECO:0000256" key="1">
    <source>
        <dbReference type="SAM" id="Coils"/>
    </source>
</evidence>
<keyword evidence="1" id="KW-0175">Coiled coil</keyword>
<gene>
    <name evidence="4" type="ORF">M430DRAFT_38353</name>
</gene>
<name>A0A2T3BDZ2_AMORE</name>
<keyword evidence="5" id="KW-1185">Reference proteome</keyword>
<dbReference type="OrthoDB" id="5429395at2759"/>
<dbReference type="STRING" id="857342.A0A2T3BDZ2"/>
<dbReference type="EMBL" id="KZ679006">
    <property type="protein sequence ID" value="PSS27594.1"/>
    <property type="molecule type" value="Genomic_DNA"/>
</dbReference>
<organism evidence="4 5">
    <name type="scientific">Amorphotheca resinae ATCC 22711</name>
    <dbReference type="NCBI Taxonomy" id="857342"/>
    <lineage>
        <taxon>Eukaryota</taxon>
        <taxon>Fungi</taxon>
        <taxon>Dikarya</taxon>
        <taxon>Ascomycota</taxon>
        <taxon>Pezizomycotina</taxon>
        <taxon>Leotiomycetes</taxon>
        <taxon>Helotiales</taxon>
        <taxon>Amorphothecaceae</taxon>
        <taxon>Amorphotheca</taxon>
    </lineage>
</organism>
<feature type="region of interest" description="Disordered" evidence="2">
    <location>
        <begin position="24"/>
        <end position="50"/>
    </location>
</feature>
<protein>
    <recommendedName>
        <fullName evidence="3">Up-regulated during septation protein 1 domain-containing protein</fullName>
    </recommendedName>
</protein>
<feature type="region of interest" description="Disordered" evidence="2">
    <location>
        <begin position="74"/>
        <end position="105"/>
    </location>
</feature>
<dbReference type="InParanoid" id="A0A2T3BDZ2"/>
<dbReference type="AlphaFoldDB" id="A0A2T3BDZ2"/>
<feature type="compositionally biased region" description="Polar residues" evidence="2">
    <location>
        <begin position="274"/>
        <end position="301"/>
    </location>
</feature>
<accession>A0A2T3BDZ2</accession>
<sequence>MAHIANCLFDSSTGLGLNNYIARELSPHPPYESKPKTPPPETPATEEREKFVWRMHQPSETRKYLTFSKEKLSIMAGRKSPDSESTLSLGQGGSSEKDRSMRVAGLRLKSKDQPTIRTGRRKISVPELGPMTTVQEIAMDSPTIPGRPPVHERSISAPGNSWRQNPFGENMVRCITGPSLEEHSEKIPLSNTLSNTKIQTGDNTRSRPLGSVPAPTRRPGSPRSLMPLIIPSSSAPKPRLAQQGSRNEIELDDETPGPDVPPKSARLLLELKGSPSTAPVSTPQTSLTSAPITSTPLSSVPQPTPFSAPVNRSSPQPWSASPVTHTRCNSETSSRTEQHPCHRRGESEGGSIMDRGRPKKRLISSPLRTEEREACEALPQGTKPSDVMSLLPAIEIDLLRRQAVGQASQFEVLNSKDVDALSRELRSLDERCEYLRKTHRNLRSGRRNLHQRICSSLRSPRTARFSNESILKQEEALAELDASIDSWVSKLEQAENRRIRVRQKLLEHVAAALIVQAPAAQEKMSAAMQSIQMGMRGQDTPPHSPTKSQSPTRLPTPPEEVSPQSPVPVARGDVESIRIYADPGVYALLADIEDEIKDLQKGKERKLSFETENAIEAGITLNPVAFEGLVGNHARSQTC</sequence>
<dbReference type="GeneID" id="36575317"/>
<dbReference type="RefSeq" id="XP_024725119.1">
    <property type="nucleotide sequence ID" value="XM_024867236.1"/>
</dbReference>
<reference evidence="4 5" key="1">
    <citation type="journal article" date="2018" name="New Phytol.">
        <title>Comparative genomics and transcriptomics depict ericoid mycorrhizal fungi as versatile saprotrophs and plant mutualists.</title>
        <authorList>
            <person name="Martino E."/>
            <person name="Morin E."/>
            <person name="Grelet G.A."/>
            <person name="Kuo A."/>
            <person name="Kohler A."/>
            <person name="Daghino S."/>
            <person name="Barry K.W."/>
            <person name="Cichocki N."/>
            <person name="Clum A."/>
            <person name="Dockter R.B."/>
            <person name="Hainaut M."/>
            <person name="Kuo R.C."/>
            <person name="LaButti K."/>
            <person name="Lindahl B.D."/>
            <person name="Lindquist E.A."/>
            <person name="Lipzen A."/>
            <person name="Khouja H.R."/>
            <person name="Magnuson J."/>
            <person name="Murat C."/>
            <person name="Ohm R.A."/>
            <person name="Singer S.W."/>
            <person name="Spatafora J.W."/>
            <person name="Wang M."/>
            <person name="Veneault-Fourrey C."/>
            <person name="Henrissat B."/>
            <person name="Grigoriev I.V."/>
            <person name="Martin F.M."/>
            <person name="Perotto S."/>
        </authorList>
    </citation>
    <scope>NUCLEOTIDE SEQUENCE [LARGE SCALE GENOMIC DNA]</scope>
    <source>
        <strain evidence="4 5">ATCC 22711</strain>
    </source>
</reference>
<evidence type="ECO:0000313" key="5">
    <source>
        <dbReference type="Proteomes" id="UP000241818"/>
    </source>
</evidence>
<proteinExistence type="predicted"/>
<dbReference type="Pfam" id="PF15456">
    <property type="entry name" value="Uds1"/>
    <property type="match status" value="1"/>
</dbReference>
<feature type="compositionally biased region" description="Pro residues" evidence="2">
    <location>
        <begin position="27"/>
        <end position="42"/>
    </location>
</feature>
<feature type="compositionally biased region" description="Polar residues" evidence="2">
    <location>
        <begin position="189"/>
        <end position="203"/>
    </location>
</feature>
<evidence type="ECO:0000259" key="3">
    <source>
        <dbReference type="Pfam" id="PF15456"/>
    </source>
</evidence>
<dbReference type="InterPro" id="IPR029191">
    <property type="entry name" value="Uds1"/>
</dbReference>
<evidence type="ECO:0000256" key="2">
    <source>
        <dbReference type="SAM" id="MobiDB-lite"/>
    </source>
</evidence>
<feature type="compositionally biased region" description="Basic and acidic residues" evidence="2">
    <location>
        <begin position="334"/>
        <end position="347"/>
    </location>
</feature>